<feature type="transmembrane region" description="Helical" evidence="10">
    <location>
        <begin position="147"/>
        <end position="166"/>
    </location>
</feature>
<dbReference type="InterPro" id="IPR030659">
    <property type="entry name" value="SecY_CS"/>
</dbReference>
<evidence type="ECO:0000256" key="1">
    <source>
        <dbReference type="ARBA" id="ARBA00004127"/>
    </source>
</evidence>
<dbReference type="AlphaFoldDB" id="G0QTB2"/>
<dbReference type="NCBIfam" id="NF006341">
    <property type="entry name" value="PRK08568.1-5"/>
    <property type="match status" value="1"/>
</dbReference>
<dbReference type="OrthoDB" id="284516at2759"/>
<dbReference type="STRING" id="857967.G0QTB2"/>
<evidence type="ECO:0000256" key="4">
    <source>
        <dbReference type="ARBA" id="ARBA00022692"/>
    </source>
</evidence>
<accession>G0QTB2</accession>
<feature type="transmembrane region" description="Helical" evidence="10">
    <location>
        <begin position="74"/>
        <end position="95"/>
    </location>
</feature>
<dbReference type="GO" id="GO:0012505">
    <property type="term" value="C:endomembrane system"/>
    <property type="evidence" value="ECO:0007669"/>
    <property type="project" value="UniProtKB-SubCell"/>
</dbReference>
<feature type="transmembrane region" description="Helical" evidence="10">
    <location>
        <begin position="441"/>
        <end position="459"/>
    </location>
</feature>
<feature type="transmembrane region" description="Helical" evidence="10">
    <location>
        <begin position="116"/>
        <end position="135"/>
    </location>
</feature>
<evidence type="ECO:0000256" key="9">
    <source>
        <dbReference type="RuleBase" id="RU004349"/>
    </source>
</evidence>
<dbReference type="Proteomes" id="UP000008983">
    <property type="component" value="Unassembled WGS sequence"/>
</dbReference>
<sequence>MSKILNMLAPVMALIPEVENPMKKVLPFRSRAMWTIIVILIYLVACQVPLYGVVSNSSSDPFYWLRVILASNRGTIMELGISPIVTAGMVMQLLVGTKIIEIDQNVKSDKALFEGAQKLLGLIIAFCEAAAYVWSGMYGDIEKVGSGNAILIVLQLTFAGVIVLMLDDLLSKGHGLGNSAISLFIAINICETLLWKSFSPITYPSESGDQYEGAIINLFHGLIFMPNKLHALQNAFYRQGLPNISNLISTAVIFLVVIYFQGFKVDISIKNSRVAGQIQSYPIKLFYTSNMPIILQTALVSNLYFFSQMLYKQFSGNFLIGLLGRWQQVEAGGNHFVPTGGLVYYLSPPRGLYETISDPLHTILYVAFVLTTCAIFSKTWIEVSGSSVRDVAKQLKEQGMSLIGSRDIGLKKHLARYIPIAATFGGMCVGALTIVADFMGVIGSGTGILLAVNIVYGYFEQFKKEKEQGTLEF</sequence>
<dbReference type="InParanoid" id="G0QTB2"/>
<evidence type="ECO:0000256" key="2">
    <source>
        <dbReference type="ARBA" id="ARBA00005751"/>
    </source>
</evidence>
<feature type="transmembrane region" description="Helical" evidence="10">
    <location>
        <begin position="244"/>
        <end position="263"/>
    </location>
</feature>
<dbReference type="PANTHER" id="PTHR10906">
    <property type="entry name" value="SECY/SEC61-ALPHA FAMILY MEMBER"/>
    <property type="match status" value="1"/>
</dbReference>
<dbReference type="PROSITE" id="PS00755">
    <property type="entry name" value="SECY_1"/>
    <property type="match status" value="1"/>
</dbReference>
<keyword evidence="7" id="KW-0811">Translocation</keyword>
<dbReference type="InterPro" id="IPR019561">
    <property type="entry name" value="Translocon_Sec61/SecY_plug_dom"/>
</dbReference>
<evidence type="ECO:0000313" key="13">
    <source>
        <dbReference type="Proteomes" id="UP000008983"/>
    </source>
</evidence>
<dbReference type="EMBL" id="GL983849">
    <property type="protein sequence ID" value="EGR31547.1"/>
    <property type="molecule type" value="Genomic_DNA"/>
</dbReference>
<dbReference type="Pfam" id="PF00344">
    <property type="entry name" value="SecY"/>
    <property type="match status" value="1"/>
</dbReference>
<dbReference type="GO" id="GO:0015031">
    <property type="term" value="P:protein transport"/>
    <property type="evidence" value="ECO:0007669"/>
    <property type="project" value="UniProtKB-KW"/>
</dbReference>
<dbReference type="OMA" id="PMMRQMF"/>
<feature type="transmembrane region" description="Helical" evidence="10">
    <location>
        <begin position="284"/>
        <end position="306"/>
    </location>
</feature>
<comment type="subcellular location">
    <subcellularLocation>
        <location evidence="1">Endomembrane system</location>
        <topology evidence="1">Multi-pass membrane protein</topology>
    </subcellularLocation>
</comment>
<dbReference type="InterPro" id="IPR002208">
    <property type="entry name" value="SecY/SEC61-alpha"/>
</dbReference>
<feature type="domain" description="Translocon Sec61/SecY plug" evidence="11">
    <location>
        <begin position="40"/>
        <end position="74"/>
    </location>
</feature>
<dbReference type="GO" id="GO:0016020">
    <property type="term" value="C:membrane"/>
    <property type="evidence" value="ECO:0007669"/>
    <property type="project" value="InterPro"/>
</dbReference>
<feature type="transmembrane region" description="Helical" evidence="10">
    <location>
        <begin position="414"/>
        <end position="435"/>
    </location>
</feature>
<evidence type="ECO:0000256" key="7">
    <source>
        <dbReference type="ARBA" id="ARBA00023010"/>
    </source>
</evidence>
<name>G0QTB2_ICHMU</name>
<keyword evidence="5" id="KW-0653">Protein transport</keyword>
<reference evidence="12 13" key="1">
    <citation type="submission" date="2011-07" db="EMBL/GenBank/DDBJ databases">
        <authorList>
            <person name="Coyne R."/>
            <person name="Brami D."/>
            <person name="Johnson J."/>
            <person name="Hostetler J."/>
            <person name="Hannick L."/>
            <person name="Clark T."/>
            <person name="Cassidy-Hanley D."/>
            <person name="Inman J."/>
        </authorList>
    </citation>
    <scope>NUCLEOTIDE SEQUENCE [LARGE SCALE GENOMIC DNA]</scope>
    <source>
        <strain evidence="12 13">G5</strain>
    </source>
</reference>
<dbReference type="FunFam" id="1.10.3370.10:FF:000009">
    <property type="entry name" value="Pretranslocation protein, alpha subunit, putative"/>
    <property type="match status" value="1"/>
</dbReference>
<keyword evidence="4 10" id="KW-0812">Transmembrane</keyword>
<dbReference type="eggNOG" id="KOG1373">
    <property type="taxonomic scope" value="Eukaryota"/>
</dbReference>
<dbReference type="Gene3D" id="1.10.3370.10">
    <property type="entry name" value="SecY subunit domain"/>
    <property type="match status" value="1"/>
</dbReference>
<protein>
    <submittedName>
        <fullName evidence="12">Sec61 transport protein, putative</fullName>
    </submittedName>
</protein>
<organism evidence="12 13">
    <name type="scientific">Ichthyophthirius multifiliis</name>
    <name type="common">White spot disease agent</name>
    <name type="synonym">Ich</name>
    <dbReference type="NCBI Taxonomy" id="5932"/>
    <lineage>
        <taxon>Eukaryota</taxon>
        <taxon>Sar</taxon>
        <taxon>Alveolata</taxon>
        <taxon>Ciliophora</taxon>
        <taxon>Intramacronucleata</taxon>
        <taxon>Oligohymenophorea</taxon>
        <taxon>Hymenostomatida</taxon>
        <taxon>Ophryoglenina</taxon>
        <taxon>Ichthyophthirius</taxon>
    </lineage>
</organism>
<feature type="transmembrane region" description="Helical" evidence="10">
    <location>
        <begin position="32"/>
        <end position="54"/>
    </location>
</feature>
<keyword evidence="13" id="KW-1185">Reference proteome</keyword>
<gene>
    <name evidence="12" type="ORF">IMG5_107670</name>
</gene>
<evidence type="ECO:0000256" key="6">
    <source>
        <dbReference type="ARBA" id="ARBA00022989"/>
    </source>
</evidence>
<evidence type="ECO:0000256" key="3">
    <source>
        <dbReference type="ARBA" id="ARBA00022448"/>
    </source>
</evidence>
<dbReference type="Pfam" id="PF10559">
    <property type="entry name" value="Plug_translocon"/>
    <property type="match status" value="1"/>
</dbReference>
<comment type="similarity">
    <text evidence="2 9">Belongs to the SecY/SEC61-alpha family.</text>
</comment>
<feature type="transmembrane region" description="Helical" evidence="10">
    <location>
        <begin position="178"/>
        <end position="195"/>
    </location>
</feature>
<keyword evidence="6 10" id="KW-1133">Transmembrane helix</keyword>
<dbReference type="RefSeq" id="XP_004035033.1">
    <property type="nucleotide sequence ID" value="XM_004034985.1"/>
</dbReference>
<dbReference type="InterPro" id="IPR023201">
    <property type="entry name" value="SecY_dom_sf"/>
</dbReference>
<dbReference type="NCBIfam" id="TIGR00967">
    <property type="entry name" value="3a0501s007"/>
    <property type="match status" value="1"/>
</dbReference>
<keyword evidence="8 10" id="KW-0472">Membrane</keyword>
<evidence type="ECO:0000256" key="5">
    <source>
        <dbReference type="ARBA" id="ARBA00022927"/>
    </source>
</evidence>
<keyword evidence="3" id="KW-0813">Transport</keyword>
<dbReference type="PIRSF" id="PIRSF004557">
    <property type="entry name" value="SecY"/>
    <property type="match status" value="1"/>
</dbReference>
<proteinExistence type="inferred from homology"/>
<evidence type="ECO:0000313" key="12">
    <source>
        <dbReference type="EMBL" id="EGR31547.1"/>
    </source>
</evidence>
<dbReference type="GeneID" id="14907700"/>
<dbReference type="SUPFAM" id="SSF103491">
    <property type="entry name" value="Preprotein translocase SecY subunit"/>
    <property type="match status" value="1"/>
</dbReference>
<evidence type="ECO:0000256" key="8">
    <source>
        <dbReference type="ARBA" id="ARBA00023136"/>
    </source>
</evidence>
<dbReference type="FunCoup" id="G0QTB2">
    <property type="interactions" value="455"/>
</dbReference>
<evidence type="ECO:0000256" key="10">
    <source>
        <dbReference type="SAM" id="Phobius"/>
    </source>
</evidence>
<evidence type="ECO:0000259" key="11">
    <source>
        <dbReference type="Pfam" id="PF10559"/>
    </source>
</evidence>